<reference evidence="9 10" key="1">
    <citation type="submission" date="2019-06" db="EMBL/GenBank/DDBJ databases">
        <title>Sorghum-associated microbial communities from plants grown in Nebraska, USA.</title>
        <authorList>
            <person name="Schachtman D."/>
        </authorList>
    </citation>
    <scope>NUCLEOTIDE SEQUENCE [LARGE SCALE GENOMIC DNA]</scope>
    <source>
        <strain evidence="9 10">1209</strain>
    </source>
</reference>
<dbReference type="RefSeq" id="WP_145665068.1">
    <property type="nucleotide sequence ID" value="NZ_VIWO01000001.1"/>
</dbReference>
<feature type="domain" description="ABC3 transporter permease C-terminal" evidence="7">
    <location>
        <begin position="286"/>
        <end position="395"/>
    </location>
</feature>
<feature type="transmembrane region" description="Helical" evidence="6">
    <location>
        <begin position="374"/>
        <end position="397"/>
    </location>
</feature>
<feature type="transmembrane region" description="Helical" evidence="6">
    <location>
        <begin position="749"/>
        <end position="770"/>
    </location>
</feature>
<dbReference type="Proteomes" id="UP000320811">
    <property type="component" value="Unassembled WGS sequence"/>
</dbReference>
<evidence type="ECO:0000313" key="10">
    <source>
        <dbReference type="Proteomes" id="UP000320811"/>
    </source>
</evidence>
<feature type="transmembrane region" description="Helical" evidence="6">
    <location>
        <begin position="721"/>
        <end position="737"/>
    </location>
</feature>
<feature type="transmembrane region" description="Helical" evidence="6">
    <location>
        <begin position="280"/>
        <end position="300"/>
    </location>
</feature>
<feature type="domain" description="ABC3 transporter permease C-terminal" evidence="7">
    <location>
        <begin position="670"/>
        <end position="778"/>
    </location>
</feature>
<keyword evidence="3 6" id="KW-0812">Transmembrane</keyword>
<dbReference type="PANTHER" id="PTHR30572">
    <property type="entry name" value="MEMBRANE COMPONENT OF TRANSPORTER-RELATED"/>
    <property type="match status" value="1"/>
</dbReference>
<feature type="transmembrane region" description="Helical" evidence="6">
    <location>
        <begin position="669"/>
        <end position="691"/>
    </location>
</feature>
<dbReference type="Pfam" id="PF12704">
    <property type="entry name" value="MacB_PCD"/>
    <property type="match status" value="2"/>
</dbReference>
<feature type="domain" description="MacB-like periplasmic core" evidence="8">
    <location>
        <begin position="21"/>
        <end position="238"/>
    </location>
</feature>
<evidence type="ECO:0000256" key="1">
    <source>
        <dbReference type="ARBA" id="ARBA00004651"/>
    </source>
</evidence>
<evidence type="ECO:0000256" key="6">
    <source>
        <dbReference type="SAM" id="Phobius"/>
    </source>
</evidence>
<dbReference type="OrthoDB" id="5933722at2"/>
<accession>A0A561Q5Q6</accession>
<dbReference type="AlphaFoldDB" id="A0A561Q5Q6"/>
<protein>
    <submittedName>
        <fullName evidence="9">Putative permease</fullName>
    </submittedName>
</protein>
<feature type="transmembrane region" description="Helical" evidence="6">
    <location>
        <begin position="20"/>
        <end position="41"/>
    </location>
</feature>
<dbReference type="InterPro" id="IPR025857">
    <property type="entry name" value="MacB_PCD"/>
</dbReference>
<dbReference type="PANTHER" id="PTHR30572:SF18">
    <property type="entry name" value="ABC-TYPE MACROLIDE FAMILY EXPORT SYSTEM PERMEASE COMPONENT 2"/>
    <property type="match status" value="1"/>
</dbReference>
<keyword evidence="10" id="KW-1185">Reference proteome</keyword>
<evidence type="ECO:0000256" key="2">
    <source>
        <dbReference type="ARBA" id="ARBA00022475"/>
    </source>
</evidence>
<keyword evidence="4 6" id="KW-1133">Transmembrane helix</keyword>
<keyword evidence="2" id="KW-1003">Cell membrane</keyword>
<proteinExistence type="predicted"/>
<gene>
    <name evidence="9" type="ORF">FHW36_1011619</name>
</gene>
<dbReference type="InterPro" id="IPR050250">
    <property type="entry name" value="Macrolide_Exporter_MacB"/>
</dbReference>
<feature type="transmembrane region" description="Helical" evidence="6">
    <location>
        <begin position="697"/>
        <end position="714"/>
    </location>
</feature>
<feature type="transmembrane region" description="Helical" evidence="6">
    <location>
        <begin position="336"/>
        <end position="354"/>
    </location>
</feature>
<dbReference type="GO" id="GO:0005886">
    <property type="term" value="C:plasma membrane"/>
    <property type="evidence" value="ECO:0007669"/>
    <property type="project" value="UniProtKB-SubCell"/>
</dbReference>
<evidence type="ECO:0000256" key="3">
    <source>
        <dbReference type="ARBA" id="ARBA00022692"/>
    </source>
</evidence>
<dbReference type="PROSITE" id="PS51257">
    <property type="entry name" value="PROKAR_LIPOPROTEIN"/>
    <property type="match status" value="1"/>
</dbReference>
<dbReference type="Pfam" id="PF02687">
    <property type="entry name" value="FtsX"/>
    <property type="match status" value="2"/>
</dbReference>
<feature type="transmembrane region" description="Helical" evidence="6">
    <location>
        <begin position="417"/>
        <end position="442"/>
    </location>
</feature>
<organism evidence="9 10">
    <name type="scientific">Chitinophaga polysaccharea</name>
    <dbReference type="NCBI Taxonomy" id="1293035"/>
    <lineage>
        <taxon>Bacteria</taxon>
        <taxon>Pseudomonadati</taxon>
        <taxon>Bacteroidota</taxon>
        <taxon>Chitinophagia</taxon>
        <taxon>Chitinophagales</taxon>
        <taxon>Chitinophagaceae</taxon>
        <taxon>Chitinophaga</taxon>
    </lineage>
</organism>
<evidence type="ECO:0000256" key="4">
    <source>
        <dbReference type="ARBA" id="ARBA00022989"/>
    </source>
</evidence>
<evidence type="ECO:0000313" key="9">
    <source>
        <dbReference type="EMBL" id="TWF45688.1"/>
    </source>
</evidence>
<dbReference type="GO" id="GO:0022857">
    <property type="term" value="F:transmembrane transporter activity"/>
    <property type="evidence" value="ECO:0007669"/>
    <property type="project" value="TreeGrafter"/>
</dbReference>
<evidence type="ECO:0000259" key="8">
    <source>
        <dbReference type="Pfam" id="PF12704"/>
    </source>
</evidence>
<comment type="subcellular location">
    <subcellularLocation>
        <location evidence="1">Cell membrane</location>
        <topology evidence="1">Multi-pass membrane protein</topology>
    </subcellularLocation>
</comment>
<dbReference type="InterPro" id="IPR003838">
    <property type="entry name" value="ABC3_permease_C"/>
</dbReference>
<name>A0A561Q5Q6_9BACT</name>
<evidence type="ECO:0000259" key="7">
    <source>
        <dbReference type="Pfam" id="PF02687"/>
    </source>
</evidence>
<feature type="domain" description="MacB-like periplasmic core" evidence="8">
    <location>
        <begin position="430"/>
        <end position="592"/>
    </location>
</feature>
<dbReference type="EMBL" id="VIWO01000001">
    <property type="protein sequence ID" value="TWF45688.1"/>
    <property type="molecule type" value="Genomic_DNA"/>
</dbReference>
<evidence type="ECO:0000256" key="5">
    <source>
        <dbReference type="ARBA" id="ARBA00023136"/>
    </source>
</evidence>
<sequence>MFVTYLKTAWRNLLKDRKFAFLNLVGLATGLACALLIYIWVMDELSMNKFNQQDAQLYQVLENRVQASGVWTAKSSPMPMAEALAKEMPEVAYTTQTTYIDDVVLSTSKELNITSDGKYAGKDFFHLFSYQLIAGNPDQVLANNNAIVLSEATAIKLFGTTQNIVGKTVEFQHEKFYTVSGIFRLPEQHNDDLFDFLLPMMTMKWAQNNKDNWGNTAVHTFALLKPGTHVDKLNAKLAGIVKQKTNGDITHRTPFLQRYSDNYLYGRFENGVQVGGRIEYVRLFSIIAIFILLIACINFMNLSTAKAASRAKEVGVKKALGAGRSTLVLQYLGESVLMAFAALLLAILLVYCLLPAFNHITQKQLSLSDLNTNFILSAIGITLFTGLVAGSYPAFLLSGFKPVTALKGKFSNSIGELLIRKGLVVFQFTLSIVLIVAVLVIYRQISFIQTKNLGYNKDHIVSIYKQGKLEDTHTQDAFLAEARNIPGITSASGIGHELSGHSSGTSGVYWPGKNLKDRTEFEYVPVDYDMLQTLNIQLKEGRAFSRSFGSDSSAIIFNEAAIKFMGLKDPIGKQVRLWDNDVTIVGVVKDFNFQSLHEKVKPLLLKLEPGGTYRFMMKIETGKEKQVMAALEKLYQQFNPGFPFKYTFLDKNYEKLYAAENQVSLLSRYFAGLAILISCLGLFGLAAFTAQKRNKEIGIRKVLGATVGGIVMLLSKDFLRLILLAILIAVPLAWWATQQWLKGFAYSVHIGPAVFITAGITVIVLTFLTISFQSIKAALADPAKSLKTE</sequence>
<keyword evidence="5 6" id="KW-0472">Membrane</keyword>
<comment type="caution">
    <text evidence="9">The sequence shown here is derived from an EMBL/GenBank/DDBJ whole genome shotgun (WGS) entry which is preliminary data.</text>
</comment>